<dbReference type="InterPro" id="IPR020683">
    <property type="entry name" value="DUF3447"/>
</dbReference>
<dbReference type="Pfam" id="PF11929">
    <property type="entry name" value="DUF3447"/>
    <property type="match status" value="1"/>
</dbReference>
<dbReference type="EMBL" id="DS113393">
    <property type="protein sequence ID" value="EAY07749.1"/>
    <property type="molecule type" value="Genomic_DNA"/>
</dbReference>
<keyword evidence="3" id="KW-1185">Reference proteome</keyword>
<name>A2EI17_TRIV3</name>
<dbReference type="PANTHER" id="PTHR24182:SF13">
    <property type="entry name" value="LD18443P"/>
    <property type="match status" value="1"/>
</dbReference>
<dbReference type="RefSeq" id="XP_001319972.1">
    <property type="nucleotide sequence ID" value="XM_001319937.1"/>
</dbReference>
<dbReference type="InterPro" id="IPR036770">
    <property type="entry name" value="Ankyrin_rpt-contain_sf"/>
</dbReference>
<reference evidence="2" key="1">
    <citation type="submission" date="2006-10" db="EMBL/GenBank/DDBJ databases">
        <authorList>
            <person name="Amadeo P."/>
            <person name="Zhao Q."/>
            <person name="Wortman J."/>
            <person name="Fraser-Liggett C."/>
            <person name="Carlton J."/>
        </authorList>
    </citation>
    <scope>NUCLEOTIDE SEQUENCE</scope>
    <source>
        <strain evidence="2">G3</strain>
    </source>
</reference>
<dbReference type="AlphaFoldDB" id="A2EI17"/>
<dbReference type="PANTHER" id="PTHR24182">
    <property type="entry name" value="ANKYRIN REPEAT AND SOCS BOX CONTAINING 4"/>
    <property type="match status" value="1"/>
</dbReference>
<sequence>MDNNKERFIQFIERDKFDKNQKHYNILYPNTYSGYSLLELCCYHGSVDCFKLLRTKFNSDITQTYLRFSFLGRNQEIMSECLKYQTTNKECMKYAIISHNIDFVTFLMNEYKN</sequence>
<dbReference type="Proteomes" id="UP000001542">
    <property type="component" value="Unassembled WGS sequence"/>
</dbReference>
<proteinExistence type="predicted"/>
<feature type="domain" description="DUF3447" evidence="1">
    <location>
        <begin position="57"/>
        <end position="112"/>
    </location>
</feature>
<gene>
    <name evidence="2" type="ORF">TVAG_118300</name>
</gene>
<evidence type="ECO:0000259" key="1">
    <source>
        <dbReference type="Pfam" id="PF11929"/>
    </source>
</evidence>
<protein>
    <recommendedName>
        <fullName evidence="1">DUF3447 domain-containing protein</fullName>
    </recommendedName>
</protein>
<dbReference type="KEGG" id="tva:4765644"/>
<evidence type="ECO:0000313" key="2">
    <source>
        <dbReference type="EMBL" id="EAY07749.1"/>
    </source>
</evidence>
<accession>A2EI17</accession>
<dbReference type="VEuPathDB" id="TrichDB:TVAGG3_0230550"/>
<evidence type="ECO:0000313" key="3">
    <source>
        <dbReference type="Proteomes" id="UP000001542"/>
    </source>
</evidence>
<reference evidence="2" key="2">
    <citation type="journal article" date="2007" name="Science">
        <title>Draft genome sequence of the sexually transmitted pathogen Trichomonas vaginalis.</title>
        <authorList>
            <person name="Carlton J.M."/>
            <person name="Hirt R.P."/>
            <person name="Silva J.C."/>
            <person name="Delcher A.L."/>
            <person name="Schatz M."/>
            <person name="Zhao Q."/>
            <person name="Wortman J.R."/>
            <person name="Bidwell S.L."/>
            <person name="Alsmark U.C.M."/>
            <person name="Besteiro S."/>
            <person name="Sicheritz-Ponten T."/>
            <person name="Noel C.J."/>
            <person name="Dacks J.B."/>
            <person name="Foster P.G."/>
            <person name="Simillion C."/>
            <person name="Van de Peer Y."/>
            <person name="Miranda-Saavedra D."/>
            <person name="Barton G.J."/>
            <person name="Westrop G.D."/>
            <person name="Mueller S."/>
            <person name="Dessi D."/>
            <person name="Fiori P.L."/>
            <person name="Ren Q."/>
            <person name="Paulsen I."/>
            <person name="Zhang H."/>
            <person name="Bastida-Corcuera F.D."/>
            <person name="Simoes-Barbosa A."/>
            <person name="Brown M.T."/>
            <person name="Hayes R.D."/>
            <person name="Mukherjee M."/>
            <person name="Okumura C.Y."/>
            <person name="Schneider R."/>
            <person name="Smith A.J."/>
            <person name="Vanacova S."/>
            <person name="Villalvazo M."/>
            <person name="Haas B.J."/>
            <person name="Pertea M."/>
            <person name="Feldblyum T.V."/>
            <person name="Utterback T.R."/>
            <person name="Shu C.L."/>
            <person name="Osoegawa K."/>
            <person name="de Jong P.J."/>
            <person name="Hrdy I."/>
            <person name="Horvathova L."/>
            <person name="Zubacova Z."/>
            <person name="Dolezal P."/>
            <person name="Malik S.B."/>
            <person name="Logsdon J.M. Jr."/>
            <person name="Henze K."/>
            <person name="Gupta A."/>
            <person name="Wang C.C."/>
            <person name="Dunne R.L."/>
            <person name="Upcroft J.A."/>
            <person name="Upcroft P."/>
            <person name="White O."/>
            <person name="Salzberg S.L."/>
            <person name="Tang P."/>
            <person name="Chiu C.-H."/>
            <person name="Lee Y.-S."/>
            <person name="Embley T.M."/>
            <person name="Coombs G.H."/>
            <person name="Mottram J.C."/>
            <person name="Tachezy J."/>
            <person name="Fraser-Liggett C.M."/>
            <person name="Johnson P.J."/>
        </authorList>
    </citation>
    <scope>NUCLEOTIDE SEQUENCE [LARGE SCALE GENOMIC DNA]</scope>
    <source>
        <strain evidence="2">G3</strain>
    </source>
</reference>
<dbReference type="InParanoid" id="A2EI17"/>
<dbReference type="SUPFAM" id="SSF48403">
    <property type="entry name" value="Ankyrin repeat"/>
    <property type="match status" value="1"/>
</dbReference>
<organism evidence="2 3">
    <name type="scientific">Trichomonas vaginalis (strain ATCC PRA-98 / G3)</name>
    <dbReference type="NCBI Taxonomy" id="412133"/>
    <lineage>
        <taxon>Eukaryota</taxon>
        <taxon>Metamonada</taxon>
        <taxon>Parabasalia</taxon>
        <taxon>Trichomonadida</taxon>
        <taxon>Trichomonadidae</taxon>
        <taxon>Trichomonas</taxon>
    </lineage>
</organism>